<protein>
    <submittedName>
        <fullName evidence="1">PaREP2b</fullName>
    </submittedName>
</protein>
<keyword evidence="2" id="KW-1185">Reference proteome</keyword>
<proteinExistence type="predicted"/>
<dbReference type="AlphaFoldDB" id="Q8ZTV8"/>
<dbReference type="HOGENOM" id="CLU_3394547_0_0_2"/>
<dbReference type="EMBL" id="AE009441">
    <property type="protein sequence ID" value="AAL64651.1"/>
    <property type="molecule type" value="Genomic_DNA"/>
</dbReference>
<evidence type="ECO:0000313" key="1">
    <source>
        <dbReference type="EMBL" id="AAL64651.1"/>
    </source>
</evidence>
<dbReference type="EnsemblBacteria" id="AAL64651">
    <property type="protein sequence ID" value="AAL64651"/>
    <property type="gene ID" value="PAE3075"/>
</dbReference>
<accession>Q8ZTV8</accession>
<name>Q8ZTV8_PYRAE</name>
<dbReference type="STRING" id="178306.PAE3075"/>
<sequence>MALRELGLKPSALCSDRSAHSAVFRGAELNG</sequence>
<dbReference type="KEGG" id="pai:PAE3075"/>
<reference evidence="1 2" key="1">
    <citation type="journal article" date="2002" name="Proc. Natl. Acad. Sci. U.S.A.">
        <title>Genome sequence of the hyperthermophilic crenarchaeon Pyrobaculum aerophilum.</title>
        <authorList>
            <person name="Fitz-Gibbon S.T."/>
            <person name="Ladner H."/>
            <person name="Kim U.J."/>
            <person name="Stetter K.O."/>
            <person name="Simon M.I."/>
            <person name="Miller J.H."/>
        </authorList>
    </citation>
    <scope>NUCLEOTIDE SEQUENCE [LARGE SCALE GENOMIC DNA]</scope>
    <source>
        <strain evidence="2">ATCC 51768 / DSM 7523 / JCM 9630 / CIP 104966 / NBRC 100827 / IM2</strain>
    </source>
</reference>
<dbReference type="InParanoid" id="Q8ZTV8"/>
<evidence type="ECO:0000313" key="2">
    <source>
        <dbReference type="Proteomes" id="UP000002439"/>
    </source>
</evidence>
<organism evidence="1 2">
    <name type="scientific">Pyrobaculum aerophilum (strain ATCC 51768 / DSM 7523 / JCM 9630 / CIP 104966 / NBRC 100827 / IM2)</name>
    <dbReference type="NCBI Taxonomy" id="178306"/>
    <lineage>
        <taxon>Archaea</taxon>
        <taxon>Thermoproteota</taxon>
        <taxon>Thermoprotei</taxon>
        <taxon>Thermoproteales</taxon>
        <taxon>Thermoproteaceae</taxon>
        <taxon>Pyrobaculum</taxon>
    </lineage>
</organism>
<dbReference type="Proteomes" id="UP000002439">
    <property type="component" value="Chromosome"/>
</dbReference>
<gene>
    <name evidence="1" type="ordered locus">PAE3075</name>
</gene>